<sequence>MSVDLWPAETAAGRRASAWWRGPMVSGAEGVA</sequence>
<evidence type="ECO:0000313" key="1">
    <source>
        <dbReference type="EMBL" id="SFQ76072.1"/>
    </source>
</evidence>
<protein>
    <submittedName>
        <fullName evidence="1">Uncharacterized protein</fullName>
    </submittedName>
</protein>
<dbReference type="EMBL" id="FOWC01000023">
    <property type="protein sequence ID" value="SFQ76072.1"/>
    <property type="molecule type" value="Genomic_DNA"/>
</dbReference>
<gene>
    <name evidence="1" type="ORF">SAMN05421854_12364</name>
</gene>
<reference evidence="1 2" key="1">
    <citation type="submission" date="2016-10" db="EMBL/GenBank/DDBJ databases">
        <authorList>
            <person name="de Groot N.N."/>
        </authorList>
    </citation>
    <scope>NUCLEOTIDE SEQUENCE [LARGE SCALE GENOMIC DNA]</scope>
    <source>
        <strain evidence="1 2">DSM 44637</strain>
    </source>
</reference>
<proteinExistence type="predicted"/>
<organism evidence="1 2">
    <name type="scientific">Amycolatopsis rubida</name>
    <dbReference type="NCBI Taxonomy" id="112413"/>
    <lineage>
        <taxon>Bacteria</taxon>
        <taxon>Bacillati</taxon>
        <taxon>Actinomycetota</taxon>
        <taxon>Actinomycetes</taxon>
        <taxon>Pseudonocardiales</taxon>
        <taxon>Pseudonocardiaceae</taxon>
        <taxon>Amycolatopsis</taxon>
    </lineage>
</organism>
<name>A0A1I6B568_9PSEU</name>
<accession>A0A1I6B568</accession>
<dbReference type="Proteomes" id="UP000199137">
    <property type="component" value="Unassembled WGS sequence"/>
</dbReference>
<evidence type="ECO:0000313" key="2">
    <source>
        <dbReference type="Proteomes" id="UP000199137"/>
    </source>
</evidence>
<dbReference type="AlphaFoldDB" id="A0A1I6B568"/>